<keyword evidence="2" id="KW-1185">Reference proteome</keyword>
<proteinExistence type="predicted"/>
<sequence length="64" mass="7272">MTVLPLSPLSFLSRFFWKGQQKADETTQMDAAERRRIFSEMITSGACGSEYGALMLMSIFPDEF</sequence>
<dbReference type="RefSeq" id="WP_055113284.1">
    <property type="nucleotide sequence ID" value="NZ_CXWA01000001.1"/>
</dbReference>
<organism evidence="1 2">
    <name type="scientific">Roseibium album</name>
    <dbReference type="NCBI Taxonomy" id="311410"/>
    <lineage>
        <taxon>Bacteria</taxon>
        <taxon>Pseudomonadati</taxon>
        <taxon>Pseudomonadota</taxon>
        <taxon>Alphaproteobacteria</taxon>
        <taxon>Hyphomicrobiales</taxon>
        <taxon>Stappiaceae</taxon>
        <taxon>Roseibium</taxon>
    </lineage>
</organism>
<dbReference type="EMBL" id="CXWC01000010">
    <property type="protein sequence ID" value="CTQ70612.1"/>
    <property type="molecule type" value="Genomic_DNA"/>
</dbReference>
<dbReference type="AlphaFoldDB" id="A0A0M7A124"/>
<reference evidence="2" key="1">
    <citation type="submission" date="2015-07" db="EMBL/GenBank/DDBJ databases">
        <authorList>
            <person name="Rodrigo-Torres Lidia"/>
            <person name="Arahal R.David."/>
        </authorList>
    </citation>
    <scope>NUCLEOTIDE SEQUENCE [LARGE SCALE GENOMIC DNA]</scope>
    <source>
        <strain evidence="2">CECT 5096</strain>
    </source>
</reference>
<dbReference type="GeneID" id="97669973"/>
<dbReference type="OrthoDB" id="9973079at2"/>
<evidence type="ECO:0000313" key="2">
    <source>
        <dbReference type="Proteomes" id="UP000049983"/>
    </source>
</evidence>
<dbReference type="Proteomes" id="UP000049983">
    <property type="component" value="Unassembled WGS sequence"/>
</dbReference>
<gene>
    <name evidence="1" type="ORF">LA5096_02599</name>
</gene>
<evidence type="ECO:0000313" key="1">
    <source>
        <dbReference type="EMBL" id="CTQ70612.1"/>
    </source>
</evidence>
<accession>A0A0M7A124</accession>
<protein>
    <submittedName>
        <fullName evidence="1">Uncharacterized protein</fullName>
    </submittedName>
</protein>
<dbReference type="STRING" id="311410.LA5095_01344"/>
<name>A0A0M7A124_9HYPH</name>